<feature type="transmembrane region" description="Helical" evidence="1">
    <location>
        <begin position="20"/>
        <end position="39"/>
    </location>
</feature>
<evidence type="ECO:0000256" key="1">
    <source>
        <dbReference type="SAM" id="Phobius"/>
    </source>
</evidence>
<dbReference type="RefSeq" id="WP_189091643.1">
    <property type="nucleotide sequence ID" value="NZ_BMQL01000021.1"/>
</dbReference>
<feature type="transmembrane region" description="Helical" evidence="1">
    <location>
        <begin position="162"/>
        <end position="186"/>
    </location>
</feature>
<feature type="transmembrane region" description="Helical" evidence="1">
    <location>
        <begin position="198"/>
        <end position="216"/>
    </location>
</feature>
<reference evidence="2" key="1">
    <citation type="journal article" date="2014" name="Int. J. Syst. Evol. Microbiol.">
        <title>Complete genome sequence of Corynebacterium casei LMG S-19264T (=DSM 44701T), isolated from a smear-ripened cheese.</title>
        <authorList>
            <consortium name="US DOE Joint Genome Institute (JGI-PGF)"/>
            <person name="Walter F."/>
            <person name="Albersmeier A."/>
            <person name="Kalinowski J."/>
            <person name="Ruckert C."/>
        </authorList>
    </citation>
    <scope>NUCLEOTIDE SEQUENCE</scope>
    <source>
        <strain evidence="2">JCM 31311</strain>
    </source>
</reference>
<dbReference type="EMBL" id="BMQL01000021">
    <property type="protein sequence ID" value="GGR17875.1"/>
    <property type="molecule type" value="Genomic_DNA"/>
</dbReference>
<evidence type="ECO:0000313" key="3">
    <source>
        <dbReference type="Proteomes" id="UP000603865"/>
    </source>
</evidence>
<reference evidence="2" key="2">
    <citation type="submission" date="2020-09" db="EMBL/GenBank/DDBJ databases">
        <authorList>
            <person name="Sun Q."/>
            <person name="Ohkuma M."/>
        </authorList>
    </citation>
    <scope>NUCLEOTIDE SEQUENCE</scope>
    <source>
        <strain evidence="2">JCM 31311</strain>
    </source>
</reference>
<accession>A0A918F820</accession>
<gene>
    <name evidence="2" type="ORF">GCM10008957_33280</name>
</gene>
<feature type="transmembrane region" description="Helical" evidence="1">
    <location>
        <begin position="76"/>
        <end position="95"/>
    </location>
</feature>
<dbReference type="InterPro" id="IPR007136">
    <property type="entry name" value="DUF347"/>
</dbReference>
<sequence length="261" mass="27870">MTGKFASLPTSLRRSKVPEVTALFWVIKVLTTGMGEAAADFLGQQGLWLAAGIGGVGLVAALVWQFRATHYQPLTYWSTVSWVAVFGTVAADVVGHNGLDLPLTVTTTGYAVGVVAVFFFWYRTEHTLSVHSISTPRREAFYWLTVLLSFALGTAAGDLTAFVLGLGFATSAVMFAAAIAVPWVLYRRRLIGEVPAFWSAYVLTRPLGASVADWLGKGSPRGLGLGDGVVTLGALALIALLVGQLIRSRAHVQTDARAYSH</sequence>
<feature type="transmembrane region" description="Helical" evidence="1">
    <location>
        <begin position="140"/>
        <end position="156"/>
    </location>
</feature>
<comment type="caution">
    <text evidence="2">The sequence shown here is derived from an EMBL/GenBank/DDBJ whole genome shotgun (WGS) entry which is preliminary data.</text>
</comment>
<keyword evidence="1" id="KW-0812">Transmembrane</keyword>
<keyword evidence="1" id="KW-0472">Membrane</keyword>
<dbReference type="AlphaFoldDB" id="A0A918F820"/>
<evidence type="ECO:0000313" key="2">
    <source>
        <dbReference type="EMBL" id="GGR17875.1"/>
    </source>
</evidence>
<protein>
    <recommendedName>
        <fullName evidence="4">Membrane-anchored protein</fullName>
    </recommendedName>
</protein>
<evidence type="ECO:0008006" key="4">
    <source>
        <dbReference type="Google" id="ProtNLM"/>
    </source>
</evidence>
<name>A0A918F820_9DEIO</name>
<keyword evidence="3" id="KW-1185">Reference proteome</keyword>
<feature type="transmembrane region" description="Helical" evidence="1">
    <location>
        <begin position="45"/>
        <end position="64"/>
    </location>
</feature>
<feature type="transmembrane region" description="Helical" evidence="1">
    <location>
        <begin position="101"/>
        <end position="120"/>
    </location>
</feature>
<proteinExistence type="predicted"/>
<keyword evidence="1" id="KW-1133">Transmembrane helix</keyword>
<organism evidence="2 3">
    <name type="scientific">Deinococcus ruber</name>
    <dbReference type="NCBI Taxonomy" id="1848197"/>
    <lineage>
        <taxon>Bacteria</taxon>
        <taxon>Thermotogati</taxon>
        <taxon>Deinococcota</taxon>
        <taxon>Deinococci</taxon>
        <taxon>Deinococcales</taxon>
        <taxon>Deinococcaceae</taxon>
        <taxon>Deinococcus</taxon>
    </lineage>
</organism>
<dbReference type="Proteomes" id="UP000603865">
    <property type="component" value="Unassembled WGS sequence"/>
</dbReference>
<dbReference type="Pfam" id="PF03988">
    <property type="entry name" value="DUF347"/>
    <property type="match status" value="4"/>
</dbReference>
<feature type="transmembrane region" description="Helical" evidence="1">
    <location>
        <begin position="228"/>
        <end position="246"/>
    </location>
</feature>